<sequence length="621" mass="70239">MKILLILALTSLARCSLLEMSQVLWTKLLAGGITKFGTLDPLRVPVIKVDQSEGDTRYRIVLRNLEVKGFNESVLESVHIARGRLKSNLSDFEAGYVSYNELKDLDSIRYRFHTLVKEPKNATGPGRYIDRGTQLVASNESLSKVQEQEKEESKNIEKEDENLDVVQNSQSHHSTARDPNAVKIQKILSTLKSQEDSAASDKSVSSGNLQNSPANVHVVYAQSVKVNSKNTEVKDLLKENSHENSQGVLIECSGSCNKKQNPSRGQERYQSQIFEDTAGKSNFDERVEDVDVSASESLESKEKLLRKYESSVSNNTFLRGGRRYQAAINKNQFNVSTDNPSSTIPLEKRPGYVDIIYADRNDQKVKHFGNLKIDSDQNIEVYSLDDIIKVLRENRRYIIHNFTEGESLLKRNNLQRIAQESDRIKDLIRYAKNYQEKDGYYEEGMRLIYHYGGVNINSKKIEDSENEKSNEARRRKRDQTQNESEEDDVMHVILKIHVPLLHVKAGYVLTGKVGEELLRGNGLLDGNFTDLTGDFTLELKRIEDTSEMIVRAARARLTSRSRQIHLDGMDDKGPVKSILVHGLMAAEAVAAMLADDLASKALSEKMADSMIYKMYKTLPIE</sequence>
<feature type="region of interest" description="Disordered" evidence="1">
    <location>
        <begin position="139"/>
        <end position="181"/>
    </location>
</feature>
<gene>
    <name evidence="4" type="primary">LOC107272341</name>
</gene>
<dbReference type="Proteomes" id="UP000694920">
    <property type="component" value="Unplaced"/>
</dbReference>
<keyword evidence="2" id="KW-0732">Signal</keyword>
<protein>
    <submittedName>
        <fullName evidence="4">Uncharacterized protein LOC107272341</fullName>
    </submittedName>
</protein>
<dbReference type="RefSeq" id="XP_015604898.1">
    <property type="nucleotide sequence ID" value="XM_015749412.2"/>
</dbReference>
<evidence type="ECO:0000256" key="1">
    <source>
        <dbReference type="SAM" id="MobiDB-lite"/>
    </source>
</evidence>
<accession>A0AAJ7CAB9</accession>
<keyword evidence="3" id="KW-1185">Reference proteome</keyword>
<dbReference type="Gene3D" id="3.15.10.30">
    <property type="entry name" value="Haemolymph juvenile hormone binding protein"/>
    <property type="match status" value="2"/>
</dbReference>
<evidence type="ECO:0000313" key="3">
    <source>
        <dbReference type="Proteomes" id="UP000694920"/>
    </source>
</evidence>
<feature type="signal peptide" evidence="2">
    <location>
        <begin position="1"/>
        <end position="15"/>
    </location>
</feature>
<evidence type="ECO:0000313" key="4">
    <source>
        <dbReference type="RefSeq" id="XP_015604898.1"/>
    </source>
</evidence>
<dbReference type="InterPro" id="IPR038606">
    <property type="entry name" value="To_sf"/>
</dbReference>
<feature type="region of interest" description="Disordered" evidence="1">
    <location>
        <begin position="460"/>
        <end position="486"/>
    </location>
</feature>
<feature type="compositionally biased region" description="Basic and acidic residues" evidence="1">
    <location>
        <begin position="460"/>
        <end position="472"/>
    </location>
</feature>
<dbReference type="GeneID" id="107272341"/>
<dbReference type="KEGG" id="ccin:107272341"/>
<feature type="chain" id="PRO_5042504387" evidence="2">
    <location>
        <begin position="16"/>
        <end position="621"/>
    </location>
</feature>
<name>A0AAJ7CAB9_CEPCN</name>
<organism evidence="3 4">
    <name type="scientific">Cephus cinctus</name>
    <name type="common">Wheat stem sawfly</name>
    <dbReference type="NCBI Taxonomy" id="211228"/>
    <lineage>
        <taxon>Eukaryota</taxon>
        <taxon>Metazoa</taxon>
        <taxon>Ecdysozoa</taxon>
        <taxon>Arthropoda</taxon>
        <taxon>Hexapoda</taxon>
        <taxon>Insecta</taxon>
        <taxon>Pterygota</taxon>
        <taxon>Neoptera</taxon>
        <taxon>Endopterygota</taxon>
        <taxon>Hymenoptera</taxon>
        <taxon>Cephoidea</taxon>
        <taxon>Cephidae</taxon>
        <taxon>Cephus</taxon>
    </lineage>
</organism>
<dbReference type="AlphaFoldDB" id="A0AAJ7CAB9"/>
<reference evidence="4" key="1">
    <citation type="submission" date="2025-08" db="UniProtKB">
        <authorList>
            <consortium name="RefSeq"/>
        </authorList>
    </citation>
    <scope>IDENTIFICATION</scope>
</reference>
<feature type="compositionally biased region" description="Basic and acidic residues" evidence="1">
    <location>
        <begin position="146"/>
        <end position="157"/>
    </location>
</feature>
<evidence type="ECO:0000256" key="2">
    <source>
        <dbReference type="SAM" id="SignalP"/>
    </source>
</evidence>
<proteinExistence type="predicted"/>